<dbReference type="AlphaFoldDB" id="D9XA23"/>
<keyword evidence="3" id="KW-1185">Reference proteome</keyword>
<name>D9XA23_STRVT</name>
<dbReference type="Proteomes" id="UP000004184">
    <property type="component" value="Unassembled WGS sequence"/>
</dbReference>
<gene>
    <name evidence="2" type="ORF">SSQG_06931</name>
</gene>
<dbReference type="EMBL" id="GG657757">
    <property type="protein sequence ID" value="EFL36413.1"/>
    <property type="molecule type" value="Genomic_DNA"/>
</dbReference>
<feature type="region of interest" description="Disordered" evidence="1">
    <location>
        <begin position="22"/>
        <end position="122"/>
    </location>
</feature>
<sequence length="122" mass="12642">MSAIADTGTAEGFVSVPSMRKLWGRGHPKGGRRPATTEGLPSLAVLGLAGGDGTEPADPFSGLSDQVRVRHVKLDRPRAAATDPYPVGVPARTPVPHRTDDPGDPAVPPGAPPLTRLRRLSG</sequence>
<feature type="compositionally biased region" description="Basic residues" evidence="1">
    <location>
        <begin position="22"/>
        <end position="32"/>
    </location>
</feature>
<evidence type="ECO:0000256" key="1">
    <source>
        <dbReference type="SAM" id="MobiDB-lite"/>
    </source>
</evidence>
<evidence type="ECO:0000313" key="2">
    <source>
        <dbReference type="EMBL" id="EFL36413.1"/>
    </source>
</evidence>
<accession>D9XA23</accession>
<evidence type="ECO:0000313" key="3">
    <source>
        <dbReference type="Proteomes" id="UP000004184"/>
    </source>
</evidence>
<dbReference type="STRING" id="591159.SSQG_06931"/>
<organism evidence="2 3">
    <name type="scientific">Streptomyces viridochromogenes (strain DSM 40736 / JCM 4977 / BCRC 1201 / Tue 494)</name>
    <dbReference type="NCBI Taxonomy" id="591159"/>
    <lineage>
        <taxon>Bacteria</taxon>
        <taxon>Bacillati</taxon>
        <taxon>Actinomycetota</taxon>
        <taxon>Actinomycetes</taxon>
        <taxon>Kitasatosporales</taxon>
        <taxon>Streptomycetaceae</taxon>
        <taxon>Streptomyces</taxon>
    </lineage>
</organism>
<reference evidence="3" key="1">
    <citation type="submission" date="2009-02" db="EMBL/GenBank/DDBJ databases">
        <title>Annotation of Streptomyces viridochromogenes strain DSM 40736.</title>
        <authorList>
            <consortium name="The Broad Institute Genome Sequencing Platform"/>
            <consortium name="Broad Institute Microbial Sequencing Center"/>
            <person name="Fischbach M."/>
            <person name="Godfrey P."/>
            <person name="Ward D."/>
            <person name="Young S."/>
            <person name="Zeng Q."/>
            <person name="Koehrsen M."/>
            <person name="Alvarado L."/>
            <person name="Berlin A.M."/>
            <person name="Bochicchio J."/>
            <person name="Borenstein D."/>
            <person name="Chapman S.B."/>
            <person name="Chen Z."/>
            <person name="Engels R."/>
            <person name="Freedman E."/>
            <person name="Gellesch M."/>
            <person name="Goldberg J."/>
            <person name="Griggs A."/>
            <person name="Gujja S."/>
            <person name="Heilman E.R."/>
            <person name="Heiman D.I."/>
            <person name="Hepburn T.A."/>
            <person name="Howarth C."/>
            <person name="Jen D."/>
            <person name="Larson L."/>
            <person name="Lewis B."/>
            <person name="Mehta T."/>
            <person name="Park D."/>
            <person name="Pearson M."/>
            <person name="Richards J."/>
            <person name="Roberts A."/>
            <person name="Saif S."/>
            <person name="Shea T.D."/>
            <person name="Shenoy N."/>
            <person name="Sisk P."/>
            <person name="Stolte C."/>
            <person name="Sykes S.N."/>
            <person name="Thomson T."/>
            <person name="Walk T."/>
            <person name="White J."/>
            <person name="Yandava C."/>
            <person name="Straight P."/>
            <person name="Clardy J."/>
            <person name="Hung D."/>
            <person name="Kolter R."/>
            <person name="Mekalanos J."/>
            <person name="Walker S."/>
            <person name="Walsh C.T."/>
            <person name="Wieland-Brown L.C."/>
            <person name="Haas B."/>
            <person name="Nusbaum C."/>
            <person name="Birren B."/>
        </authorList>
    </citation>
    <scope>NUCLEOTIDE SEQUENCE [LARGE SCALE GENOMIC DNA]</scope>
    <source>
        <strain evidence="3">DSM 40736 / JCM 4977 / BCRC 1201 / Tue 494</strain>
    </source>
</reference>
<proteinExistence type="predicted"/>
<dbReference type="HOGENOM" id="CLU_2025529_0_0_11"/>
<dbReference type="RefSeq" id="WP_003994555.1">
    <property type="nucleotide sequence ID" value="NZ_GG657757.1"/>
</dbReference>
<protein>
    <submittedName>
        <fullName evidence="2">Predicted protein</fullName>
    </submittedName>
</protein>